<feature type="compositionally biased region" description="Basic and acidic residues" evidence="1">
    <location>
        <begin position="489"/>
        <end position="500"/>
    </location>
</feature>
<name>A0A427XIU5_9TREE</name>
<keyword evidence="2" id="KW-1133">Transmembrane helix</keyword>
<keyword evidence="2" id="KW-0472">Membrane</keyword>
<feature type="compositionally biased region" description="Polar residues" evidence="1">
    <location>
        <begin position="478"/>
        <end position="487"/>
    </location>
</feature>
<keyword evidence="2" id="KW-0812">Transmembrane</keyword>
<feature type="transmembrane region" description="Helical" evidence="2">
    <location>
        <begin position="301"/>
        <end position="323"/>
    </location>
</feature>
<sequence length="500" mass="54245">MSFSSIHPFFNPVPARSQSLNTSSFPRWNDTFSSSPWNSYVPGMVGLGDSLTESNLGNTTATVSGPHLNIFWYGDAVWVWGHMDSNTTSSWSSHTKFEQPIMLLIDSNSDLLPVPSNEQLASMTGMNIQGHAGYLDQSSGDLSFAGATFGFAMQTEAPTFEQVQTSTAYWVVNGTRNEYFLYSGNWTVEDHIGGVGGQDRVPYDHMLAHAHNSDNPETAFNVPDNTSFLIINGTIGPAHYAISVTISPAPMSNPTLGPQPEVFNFWAGRDAVLHYAVLDPSKQYNVTIMGWGSDSLGLTDFGVHSVGGVIGAILIAAFAYFVASRRIRRRQQKLRQGDPSEFVVDENGDAAAYTPYDHELMSPMSQSSKDSRLIGTAAGASSSRTPIEHVRYEQEEDGGLVERVEFVPPQYNPEWAGSSANVDDALLPGHNEHGFASDTGVGSGMDFSAKRPAPSADTVSPTTDSATNWGSPVDSGYSAAQMSQNSREPLPKWDTKGWQR</sequence>
<dbReference type="GeneID" id="39586226"/>
<evidence type="ECO:0000313" key="4">
    <source>
        <dbReference type="Proteomes" id="UP000279236"/>
    </source>
</evidence>
<evidence type="ECO:0000256" key="1">
    <source>
        <dbReference type="SAM" id="MobiDB-lite"/>
    </source>
</evidence>
<keyword evidence="4" id="KW-1185">Reference proteome</keyword>
<dbReference type="OrthoDB" id="10687893at2759"/>
<dbReference type="AlphaFoldDB" id="A0A427XIU5"/>
<reference evidence="3 4" key="1">
    <citation type="submission" date="2018-11" db="EMBL/GenBank/DDBJ databases">
        <title>Genome sequence of Apiotrichum porosum DSM 27194.</title>
        <authorList>
            <person name="Aliyu H."/>
            <person name="Gorte O."/>
            <person name="Ochsenreither K."/>
        </authorList>
    </citation>
    <scope>NUCLEOTIDE SEQUENCE [LARGE SCALE GENOMIC DNA]</scope>
    <source>
        <strain evidence="3 4">DSM 27194</strain>
    </source>
</reference>
<evidence type="ECO:0000313" key="3">
    <source>
        <dbReference type="EMBL" id="RSH78776.1"/>
    </source>
</evidence>
<feature type="compositionally biased region" description="Polar residues" evidence="1">
    <location>
        <begin position="457"/>
        <end position="470"/>
    </location>
</feature>
<dbReference type="EMBL" id="RSCE01000011">
    <property type="protein sequence ID" value="RSH78776.1"/>
    <property type="molecule type" value="Genomic_DNA"/>
</dbReference>
<proteinExistence type="predicted"/>
<gene>
    <name evidence="3" type="ORF">EHS24_001683</name>
</gene>
<dbReference type="RefSeq" id="XP_028473923.1">
    <property type="nucleotide sequence ID" value="XM_028617460.1"/>
</dbReference>
<feature type="region of interest" description="Disordered" evidence="1">
    <location>
        <begin position="415"/>
        <end position="500"/>
    </location>
</feature>
<dbReference type="Proteomes" id="UP000279236">
    <property type="component" value="Unassembled WGS sequence"/>
</dbReference>
<feature type="region of interest" description="Disordered" evidence="1">
    <location>
        <begin position="360"/>
        <end position="385"/>
    </location>
</feature>
<comment type="caution">
    <text evidence="3">The sequence shown here is derived from an EMBL/GenBank/DDBJ whole genome shotgun (WGS) entry which is preliminary data.</text>
</comment>
<organism evidence="3 4">
    <name type="scientific">Apiotrichum porosum</name>
    <dbReference type="NCBI Taxonomy" id="105984"/>
    <lineage>
        <taxon>Eukaryota</taxon>
        <taxon>Fungi</taxon>
        <taxon>Dikarya</taxon>
        <taxon>Basidiomycota</taxon>
        <taxon>Agaricomycotina</taxon>
        <taxon>Tremellomycetes</taxon>
        <taxon>Trichosporonales</taxon>
        <taxon>Trichosporonaceae</taxon>
        <taxon>Apiotrichum</taxon>
    </lineage>
</organism>
<protein>
    <submittedName>
        <fullName evidence="3">Uncharacterized protein</fullName>
    </submittedName>
</protein>
<accession>A0A427XIU5</accession>
<evidence type="ECO:0000256" key="2">
    <source>
        <dbReference type="SAM" id="Phobius"/>
    </source>
</evidence>